<evidence type="ECO:0000259" key="2">
    <source>
        <dbReference type="Pfam" id="PF12937"/>
    </source>
</evidence>
<dbReference type="InterPro" id="IPR001810">
    <property type="entry name" value="F-box_dom"/>
</dbReference>
<evidence type="ECO:0000313" key="4">
    <source>
        <dbReference type="Proteomes" id="UP001219525"/>
    </source>
</evidence>
<dbReference type="SUPFAM" id="SSF52047">
    <property type="entry name" value="RNI-like"/>
    <property type="match status" value="1"/>
</dbReference>
<dbReference type="Proteomes" id="UP001219525">
    <property type="component" value="Unassembled WGS sequence"/>
</dbReference>
<feature type="domain" description="F-box" evidence="2">
    <location>
        <begin position="48"/>
        <end position="104"/>
    </location>
</feature>
<evidence type="ECO:0000313" key="3">
    <source>
        <dbReference type="EMBL" id="KAJ7194308.1"/>
    </source>
</evidence>
<name>A0AAD6UTQ7_9AGAR</name>
<accession>A0AAD6UTQ7</accession>
<keyword evidence="4" id="KW-1185">Reference proteome</keyword>
<reference evidence="3" key="1">
    <citation type="submission" date="2023-03" db="EMBL/GenBank/DDBJ databases">
        <title>Massive genome expansion in bonnet fungi (Mycena s.s.) driven by repeated elements and novel gene families across ecological guilds.</title>
        <authorList>
            <consortium name="Lawrence Berkeley National Laboratory"/>
            <person name="Harder C.B."/>
            <person name="Miyauchi S."/>
            <person name="Viragh M."/>
            <person name="Kuo A."/>
            <person name="Thoen E."/>
            <person name="Andreopoulos B."/>
            <person name="Lu D."/>
            <person name="Skrede I."/>
            <person name="Drula E."/>
            <person name="Henrissat B."/>
            <person name="Morin E."/>
            <person name="Kohler A."/>
            <person name="Barry K."/>
            <person name="LaButti K."/>
            <person name="Morin E."/>
            <person name="Salamov A."/>
            <person name="Lipzen A."/>
            <person name="Mereny Z."/>
            <person name="Hegedus B."/>
            <person name="Baldrian P."/>
            <person name="Stursova M."/>
            <person name="Weitz H."/>
            <person name="Taylor A."/>
            <person name="Grigoriev I.V."/>
            <person name="Nagy L.G."/>
            <person name="Martin F."/>
            <person name="Kauserud H."/>
        </authorList>
    </citation>
    <scope>NUCLEOTIDE SEQUENCE</scope>
    <source>
        <strain evidence="3">9144</strain>
    </source>
</reference>
<comment type="caution">
    <text evidence="3">The sequence shown here is derived from an EMBL/GenBank/DDBJ whole genome shotgun (WGS) entry which is preliminary data.</text>
</comment>
<keyword evidence="1" id="KW-0175">Coiled coil</keyword>
<dbReference type="Gene3D" id="1.20.1280.50">
    <property type="match status" value="1"/>
</dbReference>
<dbReference type="SUPFAM" id="SSF81383">
    <property type="entry name" value="F-box domain"/>
    <property type="match status" value="1"/>
</dbReference>
<dbReference type="InterPro" id="IPR036047">
    <property type="entry name" value="F-box-like_dom_sf"/>
</dbReference>
<dbReference type="Pfam" id="PF12937">
    <property type="entry name" value="F-box-like"/>
    <property type="match status" value="1"/>
</dbReference>
<proteinExistence type="predicted"/>
<dbReference type="EMBL" id="JARJCW010000099">
    <property type="protein sequence ID" value="KAJ7194308.1"/>
    <property type="molecule type" value="Genomic_DNA"/>
</dbReference>
<dbReference type="Gene3D" id="3.80.10.10">
    <property type="entry name" value="Ribonuclease Inhibitor"/>
    <property type="match status" value="1"/>
</dbReference>
<dbReference type="InterPro" id="IPR032675">
    <property type="entry name" value="LRR_dom_sf"/>
</dbReference>
<protein>
    <recommendedName>
        <fullName evidence="2">F-box domain-containing protein</fullName>
    </recommendedName>
</protein>
<evidence type="ECO:0000256" key="1">
    <source>
        <dbReference type="SAM" id="Coils"/>
    </source>
</evidence>
<gene>
    <name evidence="3" type="ORF">GGX14DRAFT_404765</name>
</gene>
<organism evidence="3 4">
    <name type="scientific">Mycena pura</name>
    <dbReference type="NCBI Taxonomy" id="153505"/>
    <lineage>
        <taxon>Eukaryota</taxon>
        <taxon>Fungi</taxon>
        <taxon>Dikarya</taxon>
        <taxon>Basidiomycota</taxon>
        <taxon>Agaricomycotina</taxon>
        <taxon>Agaricomycetes</taxon>
        <taxon>Agaricomycetidae</taxon>
        <taxon>Agaricales</taxon>
        <taxon>Marasmiineae</taxon>
        <taxon>Mycenaceae</taxon>
        <taxon>Mycena</taxon>
    </lineage>
</organism>
<sequence length="431" mass="48509">MITPAAALRAQLDDIDKSMAALESQMTSLRAQKERLWKDLESLTYPVLTLPTEITAEIFLHAVSAMRQEYHLLQPYYGLLRLASVCQTWRAVTLSTCALWNNIAILDCDRIRDAGELLAACLPRAGSLPLDLEIWFPVDFSSTETIMSTLSLYASQWRRVHLSSPEIESGLIFPIHKFPSSLPLLERFTLSNFRVLDNDNSVSSLSSRTPATTAQLLAFLPHAPNLEYLWIGFSAEPFVAPPSGIILLPRLHTFKCRDLPAMVFQCLTLPALERLQLTHLSDAGVQAIQSLPTIRHLHLSWSWLNEGMVIFFTAMKNGSCLPALESLICDGCTREIAVELSEVVWARWYGMEGIAKFNSVSLSFAEDDDTSCADALDDLPENIVRINNHVLYFLQMEDTPGWQQQHSLYRIRLEFTMPPEPQGTFEVVLIV</sequence>
<feature type="coiled-coil region" evidence="1">
    <location>
        <begin position="5"/>
        <end position="32"/>
    </location>
</feature>
<dbReference type="AlphaFoldDB" id="A0AAD6UTQ7"/>